<keyword evidence="2" id="KW-0255">Endonuclease</keyword>
<dbReference type="SUPFAM" id="SSF56219">
    <property type="entry name" value="DNase I-like"/>
    <property type="match status" value="1"/>
</dbReference>
<dbReference type="InterPro" id="IPR046985">
    <property type="entry name" value="IP5"/>
</dbReference>
<dbReference type="GO" id="GO:0004527">
    <property type="term" value="F:exonuclease activity"/>
    <property type="evidence" value="ECO:0007669"/>
    <property type="project" value="UniProtKB-KW"/>
</dbReference>
<dbReference type="PANTHER" id="PTHR11200">
    <property type="entry name" value="INOSITOL 5-PHOSPHATASE"/>
    <property type="match status" value="1"/>
</dbReference>
<dbReference type="AlphaFoldDB" id="A0A0V0QG05"/>
<accession>A0A0V0QG05</accession>
<dbReference type="Proteomes" id="UP000054937">
    <property type="component" value="Unassembled WGS sequence"/>
</dbReference>
<keyword evidence="3" id="KW-1185">Reference proteome</keyword>
<dbReference type="OrthoDB" id="410499at2759"/>
<dbReference type="GO" id="GO:0004519">
    <property type="term" value="F:endonuclease activity"/>
    <property type="evidence" value="ECO:0007669"/>
    <property type="project" value="UniProtKB-KW"/>
</dbReference>
<feature type="domain" description="Inositol polyphosphate-related phosphatase" evidence="1">
    <location>
        <begin position="2"/>
        <end position="83"/>
    </location>
</feature>
<keyword evidence="2" id="KW-0378">Hydrolase</keyword>
<dbReference type="GO" id="GO:0046856">
    <property type="term" value="P:phosphatidylinositol dephosphorylation"/>
    <property type="evidence" value="ECO:0007669"/>
    <property type="project" value="InterPro"/>
</dbReference>
<dbReference type="PANTHER" id="PTHR11200:SF297">
    <property type="entry name" value="INOSITOL POLYPHOSPHATE-RELATED PHOSPHATASE DOMAIN-CONTAINING PROTEIN"/>
    <property type="match status" value="1"/>
</dbReference>
<protein>
    <submittedName>
        <fullName evidence="2">Endonuclease/exonuclease/phosphatase</fullName>
    </submittedName>
</protein>
<sequence length="118" mass="13753">MIIYSHKVIIKLQRINKYSENTGFMNLFANKGGIAIKLNIGQDTYLFISSHFASGQKSHQKRNENHKVIARSLILIFTIKQNITKQNLTPNRSINSLSSRQQIKLFYKYKIIIRNPFI</sequence>
<dbReference type="GO" id="GO:0004439">
    <property type="term" value="F:phosphatidylinositol-4,5-bisphosphate 5-phosphatase activity"/>
    <property type="evidence" value="ECO:0007669"/>
    <property type="project" value="TreeGrafter"/>
</dbReference>
<gene>
    <name evidence="2" type="ORF">PPERSA_08254</name>
</gene>
<dbReference type="InterPro" id="IPR036691">
    <property type="entry name" value="Endo/exonu/phosph_ase_sf"/>
</dbReference>
<dbReference type="Pfam" id="PF22669">
    <property type="entry name" value="Exo_endo_phos2"/>
    <property type="match status" value="1"/>
</dbReference>
<reference evidence="2 3" key="1">
    <citation type="journal article" date="2015" name="Sci. Rep.">
        <title>Genome of the facultative scuticociliatosis pathogen Pseudocohnilembus persalinus provides insight into its virulence through horizontal gene transfer.</title>
        <authorList>
            <person name="Xiong J."/>
            <person name="Wang G."/>
            <person name="Cheng J."/>
            <person name="Tian M."/>
            <person name="Pan X."/>
            <person name="Warren A."/>
            <person name="Jiang C."/>
            <person name="Yuan D."/>
            <person name="Miao W."/>
        </authorList>
    </citation>
    <scope>NUCLEOTIDE SEQUENCE [LARGE SCALE GENOMIC DNA]</scope>
    <source>
        <strain evidence="2">36N120E</strain>
    </source>
</reference>
<proteinExistence type="predicted"/>
<name>A0A0V0QG05_PSEPJ</name>
<organism evidence="2 3">
    <name type="scientific">Pseudocohnilembus persalinus</name>
    <name type="common">Ciliate</name>
    <dbReference type="NCBI Taxonomy" id="266149"/>
    <lineage>
        <taxon>Eukaryota</taxon>
        <taxon>Sar</taxon>
        <taxon>Alveolata</taxon>
        <taxon>Ciliophora</taxon>
        <taxon>Intramacronucleata</taxon>
        <taxon>Oligohymenophorea</taxon>
        <taxon>Scuticociliatia</taxon>
        <taxon>Philasterida</taxon>
        <taxon>Pseudocohnilembidae</taxon>
        <taxon>Pseudocohnilembus</taxon>
    </lineage>
</organism>
<dbReference type="InterPro" id="IPR000300">
    <property type="entry name" value="IPPc"/>
</dbReference>
<dbReference type="Gene3D" id="3.60.10.10">
    <property type="entry name" value="Endonuclease/exonuclease/phosphatase"/>
    <property type="match status" value="1"/>
</dbReference>
<dbReference type="EMBL" id="LDAU01000176">
    <property type="protein sequence ID" value="KRX01153.1"/>
    <property type="molecule type" value="Genomic_DNA"/>
</dbReference>
<dbReference type="InParanoid" id="A0A0V0QG05"/>
<evidence type="ECO:0000313" key="2">
    <source>
        <dbReference type="EMBL" id="KRX01153.1"/>
    </source>
</evidence>
<keyword evidence="2" id="KW-0269">Exonuclease</keyword>
<evidence type="ECO:0000313" key="3">
    <source>
        <dbReference type="Proteomes" id="UP000054937"/>
    </source>
</evidence>
<evidence type="ECO:0000259" key="1">
    <source>
        <dbReference type="Pfam" id="PF22669"/>
    </source>
</evidence>
<keyword evidence="2" id="KW-0540">Nuclease</keyword>
<comment type="caution">
    <text evidence="2">The sequence shown here is derived from an EMBL/GenBank/DDBJ whole genome shotgun (WGS) entry which is preliminary data.</text>
</comment>